<keyword evidence="2" id="KW-0560">Oxidoreductase</keyword>
<dbReference type="InterPro" id="IPR036291">
    <property type="entry name" value="NAD(P)-bd_dom_sf"/>
</dbReference>
<dbReference type="SMART" id="SM00822">
    <property type="entry name" value="PKS_KR"/>
    <property type="match status" value="1"/>
</dbReference>
<keyword evidence="6" id="KW-1185">Reference proteome</keyword>
<feature type="domain" description="Ketoreductase" evidence="4">
    <location>
        <begin position="3"/>
        <end position="184"/>
    </location>
</feature>
<dbReference type="PRINTS" id="PR00080">
    <property type="entry name" value="SDRFAMILY"/>
</dbReference>
<evidence type="ECO:0000256" key="2">
    <source>
        <dbReference type="ARBA" id="ARBA00023002"/>
    </source>
</evidence>
<evidence type="ECO:0000313" key="5">
    <source>
        <dbReference type="EMBL" id="OEO28501.1"/>
    </source>
</evidence>
<dbReference type="OrthoDB" id="9793825at2"/>
<dbReference type="EMBL" id="LAJE02000365">
    <property type="protein sequence ID" value="OEO28501.1"/>
    <property type="molecule type" value="Genomic_DNA"/>
</dbReference>
<dbReference type="FunFam" id="3.40.50.720:FF:000084">
    <property type="entry name" value="Short-chain dehydrogenase reductase"/>
    <property type="match status" value="1"/>
</dbReference>
<dbReference type="RefSeq" id="WP_069912168.1">
    <property type="nucleotide sequence ID" value="NZ_LAJE02000365.1"/>
</dbReference>
<evidence type="ECO:0000259" key="4">
    <source>
        <dbReference type="SMART" id="SM00822"/>
    </source>
</evidence>
<dbReference type="InterPro" id="IPR002347">
    <property type="entry name" value="SDR_fam"/>
</dbReference>
<gene>
    <name evidence="5" type="ORF">VW23_004375</name>
</gene>
<dbReference type="PROSITE" id="PS00061">
    <property type="entry name" value="ADH_SHORT"/>
    <property type="match status" value="1"/>
</dbReference>
<dbReference type="Gene3D" id="3.40.50.720">
    <property type="entry name" value="NAD(P)-binding Rossmann-like Domain"/>
    <property type="match status" value="1"/>
</dbReference>
<dbReference type="Pfam" id="PF00106">
    <property type="entry name" value="adh_short"/>
    <property type="match status" value="1"/>
</dbReference>
<dbReference type="Proteomes" id="UP000095463">
    <property type="component" value="Unassembled WGS sequence"/>
</dbReference>
<sequence length="275" mass="29568">MSKVWLITGAANGIGRSTAELVLERGDRLVATARRVERLSEFETRYGDRVLLCELDVTDPGAAAAAVEAASRAFGRLDVLLNNAGFAHLAPFEQTSEADFRAEIDTNFHGVVNLIRAALPVMRQQRSGHIINISSSSGRFGGPGSSAYSAAKWAVSGFTESLAKEIRPFGVKAVSIEPGSIRTNWTRVARGHVPKLLAEYEPTIGTIMALTENLAGNEPGDPEKVARVLFELSRRDDVPEHLILGSDAVARVAKAEADRAQLAEAWLGTSLSTDF</sequence>
<organism evidence="5 6">
    <name type="scientific">Devosia insulae DS-56</name>
    <dbReference type="NCBI Taxonomy" id="1116389"/>
    <lineage>
        <taxon>Bacteria</taxon>
        <taxon>Pseudomonadati</taxon>
        <taxon>Pseudomonadota</taxon>
        <taxon>Alphaproteobacteria</taxon>
        <taxon>Hyphomicrobiales</taxon>
        <taxon>Devosiaceae</taxon>
        <taxon>Devosia</taxon>
    </lineage>
</organism>
<dbReference type="GO" id="GO:0016491">
    <property type="term" value="F:oxidoreductase activity"/>
    <property type="evidence" value="ECO:0007669"/>
    <property type="project" value="UniProtKB-KW"/>
</dbReference>
<protein>
    <submittedName>
        <fullName evidence="5">Short-chain dehydrogenase/reductase</fullName>
    </submittedName>
</protein>
<dbReference type="PRINTS" id="PR00081">
    <property type="entry name" value="GDHRDH"/>
</dbReference>
<accession>A0A1E5XIU9</accession>
<dbReference type="InterPro" id="IPR051911">
    <property type="entry name" value="SDR_oxidoreductase"/>
</dbReference>
<dbReference type="PANTHER" id="PTHR43976">
    <property type="entry name" value="SHORT CHAIN DEHYDROGENASE"/>
    <property type="match status" value="1"/>
</dbReference>
<dbReference type="AlphaFoldDB" id="A0A1E5XIU9"/>
<dbReference type="PANTHER" id="PTHR43976:SF16">
    <property type="entry name" value="SHORT-CHAIN DEHYDROGENASE_REDUCTASE FAMILY PROTEIN"/>
    <property type="match status" value="1"/>
</dbReference>
<dbReference type="InterPro" id="IPR020904">
    <property type="entry name" value="Sc_DH/Rdtase_CS"/>
</dbReference>
<evidence type="ECO:0000256" key="3">
    <source>
        <dbReference type="RuleBase" id="RU000363"/>
    </source>
</evidence>
<dbReference type="SUPFAM" id="SSF51735">
    <property type="entry name" value="NAD(P)-binding Rossmann-fold domains"/>
    <property type="match status" value="1"/>
</dbReference>
<comment type="similarity">
    <text evidence="1 3">Belongs to the short-chain dehydrogenases/reductases (SDR) family.</text>
</comment>
<comment type="caution">
    <text evidence="5">The sequence shown here is derived from an EMBL/GenBank/DDBJ whole genome shotgun (WGS) entry which is preliminary data.</text>
</comment>
<reference evidence="5 6" key="1">
    <citation type="journal article" date="2015" name="Genome Announc.">
        <title>Genome Assemblies of Three Soil-Associated Devosia species: D. insulae, D. limi, and D. soli.</title>
        <authorList>
            <person name="Hassan Y.I."/>
            <person name="Lepp D."/>
            <person name="Zhou T."/>
        </authorList>
    </citation>
    <scope>NUCLEOTIDE SEQUENCE [LARGE SCALE GENOMIC DNA]</scope>
    <source>
        <strain evidence="5 6">DS-56</strain>
    </source>
</reference>
<evidence type="ECO:0000256" key="1">
    <source>
        <dbReference type="ARBA" id="ARBA00006484"/>
    </source>
</evidence>
<name>A0A1E5XIU9_9HYPH</name>
<evidence type="ECO:0000313" key="6">
    <source>
        <dbReference type="Proteomes" id="UP000095463"/>
    </source>
</evidence>
<dbReference type="CDD" id="cd05374">
    <property type="entry name" value="17beta-HSD-like_SDR_c"/>
    <property type="match status" value="1"/>
</dbReference>
<dbReference type="InterPro" id="IPR057326">
    <property type="entry name" value="KR_dom"/>
</dbReference>
<proteinExistence type="inferred from homology"/>